<name>A0A0C3P3I6_PHLG1</name>
<proteinExistence type="predicted"/>
<dbReference type="EMBL" id="KN840439">
    <property type="protein sequence ID" value="KIP12494.1"/>
    <property type="molecule type" value="Genomic_DNA"/>
</dbReference>
<feature type="region of interest" description="Disordered" evidence="1">
    <location>
        <begin position="31"/>
        <end position="58"/>
    </location>
</feature>
<dbReference type="AlphaFoldDB" id="A0A0C3P3I6"/>
<gene>
    <name evidence="2" type="ORF">PHLGIDRAFT_260121</name>
</gene>
<organism evidence="2 3">
    <name type="scientific">Phlebiopsis gigantea (strain 11061_1 CR5-6)</name>
    <name type="common">White-rot fungus</name>
    <name type="synonym">Peniophora gigantea</name>
    <dbReference type="NCBI Taxonomy" id="745531"/>
    <lineage>
        <taxon>Eukaryota</taxon>
        <taxon>Fungi</taxon>
        <taxon>Dikarya</taxon>
        <taxon>Basidiomycota</taxon>
        <taxon>Agaricomycotina</taxon>
        <taxon>Agaricomycetes</taxon>
        <taxon>Polyporales</taxon>
        <taxon>Phanerochaetaceae</taxon>
        <taxon>Phlebiopsis</taxon>
    </lineage>
</organism>
<accession>A0A0C3P3I6</accession>
<reference evidence="2 3" key="1">
    <citation type="journal article" date="2014" name="PLoS Genet.">
        <title>Analysis of the Phlebiopsis gigantea genome, transcriptome and secretome provides insight into its pioneer colonization strategies of wood.</title>
        <authorList>
            <person name="Hori C."/>
            <person name="Ishida T."/>
            <person name="Igarashi K."/>
            <person name="Samejima M."/>
            <person name="Suzuki H."/>
            <person name="Master E."/>
            <person name="Ferreira P."/>
            <person name="Ruiz-Duenas F.J."/>
            <person name="Held B."/>
            <person name="Canessa P."/>
            <person name="Larrondo L.F."/>
            <person name="Schmoll M."/>
            <person name="Druzhinina I.S."/>
            <person name="Kubicek C.P."/>
            <person name="Gaskell J.A."/>
            <person name="Kersten P."/>
            <person name="St John F."/>
            <person name="Glasner J."/>
            <person name="Sabat G."/>
            <person name="Splinter BonDurant S."/>
            <person name="Syed K."/>
            <person name="Yadav J."/>
            <person name="Mgbeahuruike A.C."/>
            <person name="Kovalchuk A."/>
            <person name="Asiegbu F.O."/>
            <person name="Lackner G."/>
            <person name="Hoffmeister D."/>
            <person name="Rencoret J."/>
            <person name="Gutierrez A."/>
            <person name="Sun H."/>
            <person name="Lindquist E."/>
            <person name="Barry K."/>
            <person name="Riley R."/>
            <person name="Grigoriev I.V."/>
            <person name="Henrissat B."/>
            <person name="Kues U."/>
            <person name="Berka R.M."/>
            <person name="Martinez A.T."/>
            <person name="Covert S.F."/>
            <person name="Blanchette R.A."/>
            <person name="Cullen D."/>
        </authorList>
    </citation>
    <scope>NUCLEOTIDE SEQUENCE [LARGE SCALE GENOMIC DNA]</scope>
    <source>
        <strain evidence="2 3">11061_1 CR5-6</strain>
    </source>
</reference>
<dbReference type="OrthoDB" id="3205299at2759"/>
<sequence length="244" mass="26200">MSSLQRSQSAPSVAALQPFLAAARVADCPHRTRHHTDLAGPSAPTRSGYSTPRGERTEDPFNLGGFFPSQLPGNEAQAEEWTWLRALETDEERHPTPPDDAYGELPTLDKAEDDEAGEVIRREDKLGVLSFRKSTRMRVVYTEFDRVCRPSVLIKGKRIGIRVRGRGIVQAVLGGGARGQRRAARGVLWAASGAQRGGVADCVGCGDAAVRGVRRDGGRGEWDVVGEGPGYDAGGDLGVICLNP</sequence>
<keyword evidence="3" id="KW-1185">Reference proteome</keyword>
<dbReference type="Proteomes" id="UP000053257">
    <property type="component" value="Unassembled WGS sequence"/>
</dbReference>
<protein>
    <submittedName>
        <fullName evidence="2">Uncharacterized protein</fullName>
    </submittedName>
</protein>
<evidence type="ECO:0000256" key="1">
    <source>
        <dbReference type="SAM" id="MobiDB-lite"/>
    </source>
</evidence>
<evidence type="ECO:0000313" key="2">
    <source>
        <dbReference type="EMBL" id="KIP12494.1"/>
    </source>
</evidence>
<dbReference type="HOGENOM" id="CLU_1138360_0_0_1"/>
<evidence type="ECO:0000313" key="3">
    <source>
        <dbReference type="Proteomes" id="UP000053257"/>
    </source>
</evidence>